<evidence type="ECO:0000313" key="5">
    <source>
        <dbReference type="Proteomes" id="UP000568380"/>
    </source>
</evidence>
<feature type="domain" description="FAD-binding" evidence="3">
    <location>
        <begin position="268"/>
        <end position="304"/>
    </location>
</feature>
<gene>
    <name evidence="4" type="ORF">HNR40_002160</name>
</gene>
<dbReference type="PANTHER" id="PTHR13789">
    <property type="entry name" value="MONOOXYGENASE"/>
    <property type="match status" value="1"/>
</dbReference>
<dbReference type="Proteomes" id="UP000568380">
    <property type="component" value="Unassembled WGS sequence"/>
</dbReference>
<comment type="caution">
    <text evidence="4">The sequence shown here is derived from an EMBL/GenBank/DDBJ whole genome shotgun (WGS) entry which is preliminary data.</text>
</comment>
<dbReference type="AlphaFoldDB" id="A0A7W7ZZI2"/>
<dbReference type="GO" id="GO:0004497">
    <property type="term" value="F:monooxygenase activity"/>
    <property type="evidence" value="ECO:0007669"/>
    <property type="project" value="UniProtKB-KW"/>
</dbReference>
<evidence type="ECO:0000256" key="1">
    <source>
        <dbReference type="ARBA" id="ARBA00023002"/>
    </source>
</evidence>
<reference evidence="4 5" key="1">
    <citation type="submission" date="2020-08" db="EMBL/GenBank/DDBJ databases">
        <title>Genomic Encyclopedia of Type Strains, Phase IV (KMG-IV): sequencing the most valuable type-strain genomes for metagenomic binning, comparative biology and taxonomic classification.</title>
        <authorList>
            <person name="Goeker M."/>
        </authorList>
    </citation>
    <scope>NUCLEOTIDE SEQUENCE [LARGE SCALE GENOMIC DNA]</scope>
    <source>
        <strain evidence="4 5">DSM 45385</strain>
    </source>
</reference>
<dbReference type="Pfam" id="PF01494">
    <property type="entry name" value="FAD_binding_3"/>
    <property type="match status" value="2"/>
</dbReference>
<dbReference type="PRINTS" id="PR00420">
    <property type="entry name" value="RNGMNOXGNASE"/>
</dbReference>
<keyword evidence="2" id="KW-0503">Monooxygenase</keyword>
<keyword evidence="1" id="KW-0560">Oxidoreductase</keyword>
<keyword evidence="5" id="KW-1185">Reference proteome</keyword>
<dbReference type="InterPro" id="IPR002938">
    <property type="entry name" value="FAD-bd"/>
</dbReference>
<dbReference type="EMBL" id="JACHIN010000002">
    <property type="protein sequence ID" value="MBB5076696.1"/>
    <property type="molecule type" value="Genomic_DNA"/>
</dbReference>
<name>A0A7W7ZZI2_9ACTN</name>
<dbReference type="RefSeq" id="WP_184960231.1">
    <property type="nucleotide sequence ID" value="NZ_JACHIN010000002.1"/>
</dbReference>
<accession>A0A7W7ZZI2</accession>
<sequence>MATAVVIGGGVGGLTAGLALRLKGWDVTVLERAPALENVGSGLAVSPNGLRALDTVGLGDPVRELARVQGAAGLRKADGRWLSRTSQERARLRYGDGVVLLLRRVLVDLLADRLGQANIRLDTEVTGLDPESGTVETEAGTLRADLVVAADGIRSGTRRQLFPGHPEPVYSGVTAWRGLLRRPEGVTVHSAESWGAGLVFGTHQLADDLVYFYATDLAAPGGRAADERAELLRRFGNWHRPIPAMLDAVDPGAILRNDVYYLATPLPRLHQGRVALLGDAAHPMTPNLGQGACQAVEDAVVLAHHAGGDLADYTEARLGRTAEIVRRSMAICRATKIRNPVAIGLRDLGMRVAGRFSADLMLRAMDSVLDWRPPAPAGPSSGRAPTGRA</sequence>
<dbReference type="GO" id="GO:0071949">
    <property type="term" value="F:FAD binding"/>
    <property type="evidence" value="ECO:0007669"/>
    <property type="project" value="InterPro"/>
</dbReference>
<evidence type="ECO:0000259" key="3">
    <source>
        <dbReference type="Pfam" id="PF01494"/>
    </source>
</evidence>
<organism evidence="4 5">
    <name type="scientific">Nonomuraea endophytica</name>
    <dbReference type="NCBI Taxonomy" id="714136"/>
    <lineage>
        <taxon>Bacteria</taxon>
        <taxon>Bacillati</taxon>
        <taxon>Actinomycetota</taxon>
        <taxon>Actinomycetes</taxon>
        <taxon>Streptosporangiales</taxon>
        <taxon>Streptosporangiaceae</taxon>
        <taxon>Nonomuraea</taxon>
    </lineage>
</organism>
<dbReference type="Gene3D" id="3.50.50.60">
    <property type="entry name" value="FAD/NAD(P)-binding domain"/>
    <property type="match status" value="1"/>
</dbReference>
<dbReference type="PANTHER" id="PTHR13789:SF309">
    <property type="entry name" value="PUTATIVE (AFU_ORTHOLOGUE AFUA_6G14510)-RELATED"/>
    <property type="match status" value="1"/>
</dbReference>
<feature type="domain" description="FAD-binding" evidence="3">
    <location>
        <begin position="3"/>
        <end position="161"/>
    </location>
</feature>
<evidence type="ECO:0000313" key="4">
    <source>
        <dbReference type="EMBL" id="MBB5076696.1"/>
    </source>
</evidence>
<dbReference type="InterPro" id="IPR050493">
    <property type="entry name" value="FAD-dep_Monooxygenase_BioMet"/>
</dbReference>
<evidence type="ECO:0000256" key="2">
    <source>
        <dbReference type="ARBA" id="ARBA00023033"/>
    </source>
</evidence>
<dbReference type="SUPFAM" id="SSF51905">
    <property type="entry name" value="FAD/NAD(P)-binding domain"/>
    <property type="match status" value="1"/>
</dbReference>
<dbReference type="InterPro" id="IPR036188">
    <property type="entry name" value="FAD/NAD-bd_sf"/>
</dbReference>
<proteinExistence type="predicted"/>
<protein>
    <submittedName>
        <fullName evidence="4">2-polyprenyl-6-methoxyphenol hydroxylase-like FAD-dependent oxidoreductase</fullName>
    </submittedName>
</protein>